<sequence>MASNSASRSVAKVLGINVDYRKEEPLHSSGASISSVETYVEKEPTAFEYVSQFKPSLPAFQRYLRSLFPFWNWIFHYNATWLLGDVIAGK</sequence>
<name>A0ABR3S8T7_9PLEO</name>
<dbReference type="EMBL" id="JAKJXO020000001">
    <property type="protein sequence ID" value="KAL1612918.1"/>
    <property type="molecule type" value="Genomic_DNA"/>
</dbReference>
<dbReference type="Proteomes" id="UP001521785">
    <property type="component" value="Unassembled WGS sequence"/>
</dbReference>
<evidence type="ECO:0000313" key="1">
    <source>
        <dbReference type="EMBL" id="KAL1612918.1"/>
    </source>
</evidence>
<organism evidence="1 2">
    <name type="scientific">Paraconiothyrium brasiliense</name>
    <dbReference type="NCBI Taxonomy" id="300254"/>
    <lineage>
        <taxon>Eukaryota</taxon>
        <taxon>Fungi</taxon>
        <taxon>Dikarya</taxon>
        <taxon>Ascomycota</taxon>
        <taxon>Pezizomycotina</taxon>
        <taxon>Dothideomycetes</taxon>
        <taxon>Pleosporomycetidae</taxon>
        <taxon>Pleosporales</taxon>
        <taxon>Massarineae</taxon>
        <taxon>Didymosphaeriaceae</taxon>
        <taxon>Paraconiothyrium</taxon>
    </lineage>
</organism>
<protein>
    <submittedName>
        <fullName evidence="1">Uncharacterized protein</fullName>
    </submittedName>
</protein>
<comment type="caution">
    <text evidence="1">The sequence shown here is derived from an EMBL/GenBank/DDBJ whole genome shotgun (WGS) entry which is preliminary data.</text>
</comment>
<proteinExistence type="predicted"/>
<reference evidence="1 2" key="1">
    <citation type="submission" date="2024-02" db="EMBL/GenBank/DDBJ databases">
        <title>De novo assembly and annotation of 12 fungi associated with fruit tree decline syndrome in Ontario, Canada.</title>
        <authorList>
            <person name="Sulman M."/>
            <person name="Ellouze W."/>
            <person name="Ilyukhin E."/>
        </authorList>
    </citation>
    <scope>NUCLEOTIDE SEQUENCE [LARGE SCALE GENOMIC DNA]</scope>
    <source>
        <strain evidence="1 2">M42-189</strain>
    </source>
</reference>
<evidence type="ECO:0000313" key="2">
    <source>
        <dbReference type="Proteomes" id="UP001521785"/>
    </source>
</evidence>
<keyword evidence="2" id="KW-1185">Reference proteome</keyword>
<gene>
    <name evidence="1" type="ORF">SLS60_001148</name>
</gene>
<accession>A0ABR3S8T7</accession>